<dbReference type="SUPFAM" id="SSF159888">
    <property type="entry name" value="YdhG-like"/>
    <property type="match status" value="1"/>
</dbReference>
<dbReference type="AlphaFoldDB" id="A0AAQ0KK94"/>
<keyword evidence="4" id="KW-1185">Reference proteome</keyword>
<evidence type="ECO:0000256" key="1">
    <source>
        <dbReference type="SAM" id="MobiDB-lite"/>
    </source>
</evidence>
<reference evidence="3 4" key="1">
    <citation type="submission" date="2018-08" db="EMBL/GenBank/DDBJ databases">
        <title>Genomic Encyclopedia of Archaeal and Bacterial Type Strains, Phase II (KMG-II): from individual species to whole genera.</title>
        <authorList>
            <person name="Goeker M."/>
        </authorList>
    </citation>
    <scope>NUCLEOTIDE SEQUENCE [LARGE SCALE GENOMIC DNA]</scope>
    <source>
        <strain evidence="3 4">DSM 582</strain>
    </source>
</reference>
<proteinExistence type="predicted"/>
<evidence type="ECO:0000313" key="3">
    <source>
        <dbReference type="EMBL" id="REG32458.1"/>
    </source>
</evidence>
<dbReference type="RefSeq" id="WP_036761047.1">
    <property type="nucleotide sequence ID" value="NZ_CP035287.1"/>
</dbReference>
<comment type="caution">
    <text evidence="3">The sequence shown here is derived from an EMBL/GenBank/DDBJ whole genome shotgun (WGS) entry which is preliminary data.</text>
</comment>
<accession>A0AAQ0KK94</accession>
<protein>
    <recommendedName>
        <fullName evidence="2">YdhG-like domain-containing protein</fullName>
    </recommendedName>
</protein>
<evidence type="ECO:0000313" key="4">
    <source>
        <dbReference type="Proteomes" id="UP000256794"/>
    </source>
</evidence>
<gene>
    <name evidence="3" type="ORF">ATH84_104530</name>
</gene>
<organism evidence="3 4">
    <name type="scientific">Paracoccus versutus</name>
    <name type="common">Thiobacillus versutus</name>
    <dbReference type="NCBI Taxonomy" id="34007"/>
    <lineage>
        <taxon>Bacteria</taxon>
        <taxon>Pseudomonadati</taxon>
        <taxon>Pseudomonadota</taxon>
        <taxon>Alphaproteobacteria</taxon>
        <taxon>Rhodobacterales</taxon>
        <taxon>Paracoccaceae</taxon>
        <taxon>Paracoccus</taxon>
    </lineage>
</organism>
<dbReference type="InterPro" id="IPR014922">
    <property type="entry name" value="YdhG-like"/>
</dbReference>
<dbReference type="Pfam" id="PF08818">
    <property type="entry name" value="DUF1801"/>
    <property type="match status" value="1"/>
</dbReference>
<dbReference type="Gene3D" id="3.90.1150.200">
    <property type="match status" value="1"/>
</dbReference>
<feature type="region of interest" description="Disordered" evidence="1">
    <location>
        <begin position="1"/>
        <end position="22"/>
    </location>
</feature>
<evidence type="ECO:0000259" key="2">
    <source>
        <dbReference type="Pfam" id="PF08818"/>
    </source>
</evidence>
<dbReference type="Proteomes" id="UP000256794">
    <property type="component" value="Unassembled WGS sequence"/>
</dbReference>
<name>A0AAQ0KK94_PARVE</name>
<dbReference type="EMBL" id="QUMX01000045">
    <property type="protein sequence ID" value="REG32458.1"/>
    <property type="molecule type" value="Genomic_DNA"/>
</dbReference>
<sequence>MTSRKTPSAEGTKGQGAAGPVLLSGGNPQIAKGYGDGPVQAYIAAMPEWKSDLGRRMDDIITRVVPGVRKAVKWNSPFYGMEDDLWFLSFHCFTKYVKVTFFRGAALEPPPPGKSKYPEVRYLDIREGEFDEAQFARWVKQASRLPGEKL</sequence>
<feature type="domain" description="YdhG-like" evidence="2">
    <location>
        <begin position="53"/>
        <end position="142"/>
    </location>
</feature>